<evidence type="ECO:0000313" key="4">
    <source>
        <dbReference type="EMBL" id="SPS11399.1"/>
    </source>
</evidence>
<dbReference type="Pfam" id="PF00534">
    <property type="entry name" value="Glycos_transf_1"/>
    <property type="match status" value="1"/>
</dbReference>
<keyword evidence="3" id="KW-0328">Glycosyltransferase</keyword>
<proteinExistence type="predicted"/>
<reference evidence="3" key="1">
    <citation type="submission" date="2018-01" db="EMBL/GenBank/DDBJ databases">
        <authorList>
            <person name="Gaut B.S."/>
            <person name="Morton B.R."/>
            <person name="Clegg M.T."/>
            <person name="Duvall M.R."/>
        </authorList>
    </citation>
    <scope>NUCLEOTIDE SEQUENCE</scope>
    <source>
        <strain evidence="3">Lactococcus lactis</strain>
    </source>
</reference>
<name>A0A2X0PGT9_9LACT</name>
<dbReference type="EMBL" id="OGTW01000055">
    <property type="protein sequence ID" value="SPB25719.1"/>
    <property type="molecule type" value="Genomic_DNA"/>
</dbReference>
<dbReference type="EMBL" id="OGTW02000055">
    <property type="protein sequence ID" value="SPS11399.1"/>
    <property type="molecule type" value="Genomic_DNA"/>
</dbReference>
<dbReference type="SUPFAM" id="SSF53756">
    <property type="entry name" value="UDP-Glycosyltransferase/glycogen phosphorylase"/>
    <property type="match status" value="1"/>
</dbReference>
<dbReference type="RefSeq" id="WP_127093890.1">
    <property type="nucleotide sequence ID" value="NZ_JAUCAX010000008.1"/>
</dbReference>
<sequence length="362" mass="41912">MKKIIVFVDLLGGNGGTEKVINDVLKYYKDSSKFEVSIVNFGSISTKKWVNKGVKQINFFPFSFIRKIKGIRKFLFLFELLFFSIIKTDIVITIHLDTLKILAIAKKINLKKFEISSWIHFGLKTSQFFSEKNFKELIKYSDSFLSITDENTDFLLEKHYPKEKIITLYNPVKRQEKTIAINNQKFIYIGRLTFGSTTQKNNKEMLDAFSIIKDLNWSLDIYGDGEDRIKEQEYVKELKIDKKIKFIGWKDSPFEEIEQAAAIISTSTHEGFGLSMIEALSYGIPVISSNIEGPKVFLSSQNSLCYQLGNVDELALILKKFIQKKISFQSSNIKNSIEPFYEENYFYKFNQFLDGEINGKSK</sequence>
<dbReference type="GO" id="GO:0047265">
    <property type="term" value="F:poly(glycerol-phosphate) alpha-glucosyltransferase activity"/>
    <property type="evidence" value="ECO:0007669"/>
    <property type="project" value="UniProtKB-EC"/>
</dbReference>
<dbReference type="InterPro" id="IPR001296">
    <property type="entry name" value="Glyco_trans_1"/>
</dbReference>
<protein>
    <submittedName>
        <fullName evidence="3">Poly(Glycerol-phosphate) alpha-glucosyltransferase</fullName>
        <ecNumber evidence="3">2.4.1.52</ecNumber>
    </submittedName>
</protein>
<dbReference type="Gene3D" id="3.40.50.2000">
    <property type="entry name" value="Glycogen Phosphorylase B"/>
    <property type="match status" value="2"/>
</dbReference>
<dbReference type="PANTHER" id="PTHR12526:SF630">
    <property type="entry name" value="GLYCOSYLTRANSFERASE"/>
    <property type="match status" value="1"/>
</dbReference>
<evidence type="ECO:0000313" key="3">
    <source>
        <dbReference type="EMBL" id="SPB25719.1"/>
    </source>
</evidence>
<dbReference type="CDD" id="cd03811">
    <property type="entry name" value="GT4_GT28_WabH-like"/>
    <property type="match status" value="1"/>
</dbReference>
<keyword evidence="1" id="KW-1133">Transmembrane helix</keyword>
<evidence type="ECO:0000259" key="2">
    <source>
        <dbReference type="Pfam" id="PF00534"/>
    </source>
</evidence>
<reference evidence="4" key="3">
    <citation type="submission" date="2018-05" db="EMBL/GenBank/DDBJ databases">
        <authorList>
            <person name="Lanie J.A."/>
            <person name="Ng W.-L."/>
            <person name="Kazmierczak K.M."/>
            <person name="Andrzejewski T.M."/>
            <person name="Davidsen T.M."/>
            <person name="Wayne K.J."/>
            <person name="Tettelin H."/>
            <person name="Glass J.I."/>
            <person name="Rusch D."/>
            <person name="Podicherti R."/>
            <person name="Tsui H.-C.T."/>
            <person name="Winkler M.E."/>
        </authorList>
    </citation>
    <scope>NUCLEOTIDE SEQUENCE</scope>
    <source>
        <strain evidence="4">Lactococcus lactis</strain>
    </source>
</reference>
<evidence type="ECO:0000313" key="5">
    <source>
        <dbReference type="Proteomes" id="UP000279235"/>
    </source>
</evidence>
<dbReference type="Proteomes" id="UP000279235">
    <property type="component" value="Unassembled WGS sequence"/>
</dbReference>
<gene>
    <name evidence="3" type="primary">tagE_1</name>
    <name evidence="3" type="ORF">AMHIJAGA_01333</name>
</gene>
<dbReference type="PANTHER" id="PTHR12526">
    <property type="entry name" value="GLYCOSYLTRANSFERASE"/>
    <property type="match status" value="1"/>
</dbReference>
<feature type="transmembrane region" description="Helical" evidence="1">
    <location>
        <begin position="74"/>
        <end position="96"/>
    </location>
</feature>
<evidence type="ECO:0000256" key="1">
    <source>
        <dbReference type="SAM" id="Phobius"/>
    </source>
</evidence>
<keyword evidence="1" id="KW-0472">Membrane</keyword>
<feature type="domain" description="Glycosyl transferase family 1" evidence="2">
    <location>
        <begin position="173"/>
        <end position="325"/>
    </location>
</feature>
<keyword evidence="3" id="KW-0808">Transferase</keyword>
<keyword evidence="1" id="KW-0812">Transmembrane</keyword>
<reference evidence="5" key="2">
    <citation type="submission" date="2018-05" db="EMBL/GenBank/DDBJ databases">
        <authorList>
            <person name="Duru I."/>
        </authorList>
    </citation>
    <scope>NUCLEOTIDE SEQUENCE [LARGE SCALE GENOMIC DNA]</scope>
</reference>
<organism evidence="3">
    <name type="scientific">Lactococcus lactis</name>
    <dbReference type="NCBI Taxonomy" id="1358"/>
    <lineage>
        <taxon>Bacteria</taxon>
        <taxon>Bacillati</taxon>
        <taxon>Bacillota</taxon>
        <taxon>Bacilli</taxon>
        <taxon>Lactobacillales</taxon>
        <taxon>Streptococcaceae</taxon>
        <taxon>Lactococcus</taxon>
    </lineage>
</organism>
<dbReference type="AlphaFoldDB" id="A0A2X0PGT9"/>
<dbReference type="EC" id="2.4.1.52" evidence="3"/>
<accession>A0A2X0PGT9</accession>